<dbReference type="InterPro" id="IPR003594">
    <property type="entry name" value="HATPase_dom"/>
</dbReference>
<sequence length="1044" mass="116303">MMKIRPTTTFKYMIILAILFSALIGLRWGWSELFHTEDLPRPVVDGQLDMRGIDLSDSPAFFLNGEWEFYPHQLLSHEDFASGNEEHSSVMVQVPGDWKDALGPDSGTSYGYGTYRLRVLIDPLNRPIAMWLKNVQAASEVEINGFTEGPIGVVAASKNNYEPKSISYTASYYTTGTTELNILIRVANHDEPFKGGITRSIRFGSAAAVDMIRWYSIGFQLVTFVVLVLYGTLGFILYAFNRKERTLLSLGMLTMTVAIAITTGQDNLMLLWLPIDYALGFKLRIISLLWQNVFILLIFRRYVPAPAGRPLLRGYVALLAAVTCVLLAGPASWTYGFHDLYGFMGLYLFSFFWFLFTTGKLLFQKGGDRDVVFLLLTAAGITSNLTWSIMESNYDVTTVYYPLDILATMIGFSAYWFKKYFRHARNNAILNEQFRIADKLKDQFLANTSHELRTPLHGIINIAETVVAKEREKLDENSLRDMELLVTISKRMSHTLGDLLDVVRLQEHRIMLQQRAVPIQSIAPGVVGMLRYLTRGKPVTITIDMPESLPPAWADEQRLVQVLYNLLHNALKYTESGTISLSAKHRGGKIVIAVADTGVGMDEDTVSRIFLPYEQGTYGRQDGRGIGLGLSICKQLVELHGGELTVRSVLGQGSVFSFALKTAQGDSSHVPEAAASLEQDPGTAPLPKESNDLLRPDLDSAEAPSDFPPLLSDGTIRIIAVDDDPVNLSVLAGILSTEPYTIKTVSSAGEALEHIRTAPWDLLIADVMMPVMSGYELAQAVREHYSLSELPILLLTASSQPADIYAGFLAGANDYVTKPVDGMELKYRIRTLIEQKRSVNERLRIEAAYLQAQIHPHFLLNALNSIMALGAIDTDKMQELGSMFASYLRISYNFINTNELVHLTHELELVQAYLYIEKVRFGDRLIVEWEVDESIHLSIPPLSIQPLIENAVKHGIMSQDSGGTLRLYIESTEAGAWIEVQDDGKGMEQEAAFRLLNKGMNRQGGIGLANTNRRLLQLYGRGLSISSQPGKGTTVSFFVPFAER</sequence>
<comment type="catalytic activity">
    <reaction evidence="1">
        <text>ATP + protein L-histidine = ADP + protein N-phospho-L-histidine.</text>
        <dbReference type="EC" id="2.7.13.3"/>
    </reaction>
</comment>
<dbReference type="Gene3D" id="3.40.50.2300">
    <property type="match status" value="1"/>
</dbReference>
<evidence type="ECO:0000313" key="16">
    <source>
        <dbReference type="Proteomes" id="UP000245202"/>
    </source>
</evidence>
<dbReference type="InterPro" id="IPR036890">
    <property type="entry name" value="HATPase_C_sf"/>
</dbReference>
<dbReference type="Pfam" id="PF00072">
    <property type="entry name" value="Response_reg"/>
    <property type="match status" value="1"/>
</dbReference>
<dbReference type="Gene3D" id="1.10.287.130">
    <property type="match status" value="1"/>
</dbReference>
<keyword evidence="5" id="KW-0808">Transferase</keyword>
<evidence type="ECO:0000256" key="2">
    <source>
        <dbReference type="ARBA" id="ARBA00004651"/>
    </source>
</evidence>
<dbReference type="PRINTS" id="PR00344">
    <property type="entry name" value="BCTRLSENSOR"/>
</dbReference>
<comment type="caution">
    <text evidence="15">The sequence shown here is derived from an EMBL/GenBank/DDBJ whole genome shotgun (WGS) entry which is preliminary data.</text>
</comment>
<dbReference type="SUPFAM" id="SSF49785">
    <property type="entry name" value="Galactose-binding domain-like"/>
    <property type="match status" value="1"/>
</dbReference>
<feature type="transmembrane region" description="Helical" evidence="12">
    <location>
        <begin position="247"/>
        <end position="265"/>
    </location>
</feature>
<dbReference type="InterPro" id="IPR036097">
    <property type="entry name" value="HisK_dim/P_sf"/>
</dbReference>
<feature type="transmembrane region" description="Helical" evidence="12">
    <location>
        <begin position="341"/>
        <end position="363"/>
    </location>
</feature>
<accession>A0A2R5EZ82</accession>
<organism evidence="15 16">
    <name type="scientific">Paenibacillus agaridevorans</name>
    <dbReference type="NCBI Taxonomy" id="171404"/>
    <lineage>
        <taxon>Bacteria</taxon>
        <taxon>Bacillati</taxon>
        <taxon>Bacillota</taxon>
        <taxon>Bacilli</taxon>
        <taxon>Bacillales</taxon>
        <taxon>Paenibacillaceae</taxon>
        <taxon>Paenibacillus</taxon>
    </lineage>
</organism>
<keyword evidence="4 10" id="KW-0597">Phosphoprotein</keyword>
<keyword evidence="16" id="KW-1185">Reference proteome</keyword>
<dbReference type="Pfam" id="PF00512">
    <property type="entry name" value="HisKA"/>
    <property type="match status" value="1"/>
</dbReference>
<keyword evidence="9" id="KW-0902">Two-component regulatory system</keyword>
<evidence type="ECO:0000256" key="4">
    <source>
        <dbReference type="ARBA" id="ARBA00022553"/>
    </source>
</evidence>
<dbReference type="GO" id="GO:0005524">
    <property type="term" value="F:ATP binding"/>
    <property type="evidence" value="ECO:0007669"/>
    <property type="project" value="UniProtKB-KW"/>
</dbReference>
<feature type="transmembrane region" description="Helical" evidence="12">
    <location>
        <begin position="214"/>
        <end position="240"/>
    </location>
</feature>
<dbReference type="PROSITE" id="PS50110">
    <property type="entry name" value="RESPONSE_REGULATORY"/>
    <property type="match status" value="1"/>
</dbReference>
<evidence type="ECO:0000256" key="8">
    <source>
        <dbReference type="ARBA" id="ARBA00022840"/>
    </source>
</evidence>
<feature type="region of interest" description="Disordered" evidence="11">
    <location>
        <begin position="669"/>
        <end position="706"/>
    </location>
</feature>
<dbReference type="SMART" id="SM00448">
    <property type="entry name" value="REC"/>
    <property type="match status" value="1"/>
</dbReference>
<evidence type="ECO:0000259" key="14">
    <source>
        <dbReference type="PROSITE" id="PS50110"/>
    </source>
</evidence>
<dbReference type="Pfam" id="PF02518">
    <property type="entry name" value="HATPase_c"/>
    <property type="match status" value="2"/>
</dbReference>
<dbReference type="InterPro" id="IPR004358">
    <property type="entry name" value="Sig_transdc_His_kin-like_C"/>
</dbReference>
<dbReference type="Pfam" id="PF06580">
    <property type="entry name" value="His_kinase"/>
    <property type="match status" value="1"/>
</dbReference>
<feature type="transmembrane region" description="Helical" evidence="12">
    <location>
        <begin position="399"/>
        <end position="417"/>
    </location>
</feature>
<evidence type="ECO:0000256" key="5">
    <source>
        <dbReference type="ARBA" id="ARBA00022679"/>
    </source>
</evidence>
<feature type="modified residue" description="4-aspartylphosphate" evidence="10">
    <location>
        <position position="766"/>
    </location>
</feature>
<dbReference type="Gene3D" id="3.30.565.10">
    <property type="entry name" value="Histidine kinase-like ATPase, C-terminal domain"/>
    <property type="match status" value="2"/>
</dbReference>
<evidence type="ECO:0000256" key="7">
    <source>
        <dbReference type="ARBA" id="ARBA00022777"/>
    </source>
</evidence>
<dbReference type="SUPFAM" id="SSF47384">
    <property type="entry name" value="Homodimeric domain of signal transducing histidine kinase"/>
    <property type="match status" value="1"/>
</dbReference>
<dbReference type="SUPFAM" id="SSF52172">
    <property type="entry name" value="CheY-like"/>
    <property type="match status" value="1"/>
</dbReference>
<evidence type="ECO:0000256" key="12">
    <source>
        <dbReference type="SAM" id="Phobius"/>
    </source>
</evidence>
<evidence type="ECO:0000256" key="11">
    <source>
        <dbReference type="SAM" id="MobiDB-lite"/>
    </source>
</evidence>
<evidence type="ECO:0000256" key="6">
    <source>
        <dbReference type="ARBA" id="ARBA00022741"/>
    </source>
</evidence>
<feature type="compositionally biased region" description="Basic and acidic residues" evidence="11">
    <location>
        <begin position="689"/>
        <end position="698"/>
    </location>
</feature>
<gene>
    <name evidence="15" type="ORF">PAT3040_05119</name>
</gene>
<evidence type="ECO:0000256" key="10">
    <source>
        <dbReference type="PROSITE-ProRule" id="PRU00169"/>
    </source>
</evidence>
<reference evidence="15 16" key="1">
    <citation type="submission" date="2017-08" db="EMBL/GenBank/DDBJ databases">
        <title>Substantial Increase in Enzyme Production by Combined Drug-Resistance Mutations in Paenibacillus agaridevorans.</title>
        <authorList>
            <person name="Tanaka Y."/>
            <person name="Funane K."/>
            <person name="Hosaka T."/>
            <person name="Shiwa Y."/>
            <person name="Fujita N."/>
            <person name="Miyazaki T."/>
            <person name="Yoshikawa H."/>
            <person name="Murakami K."/>
            <person name="Kasahara K."/>
            <person name="Inaoka T."/>
            <person name="Hiraga Y."/>
            <person name="Ochi K."/>
        </authorList>
    </citation>
    <scope>NUCLEOTIDE SEQUENCE [LARGE SCALE GENOMIC DNA]</scope>
    <source>
        <strain evidence="15 16">T-3040</strain>
    </source>
</reference>
<dbReference type="EMBL" id="BDQX01000317">
    <property type="protein sequence ID" value="GBG10388.1"/>
    <property type="molecule type" value="Genomic_DNA"/>
</dbReference>
<name>A0A2R5EZ82_9BACL</name>
<keyword evidence="8" id="KW-0067">ATP-binding</keyword>
<feature type="transmembrane region" description="Helical" evidence="12">
    <location>
        <begin position="315"/>
        <end position="335"/>
    </location>
</feature>
<dbReference type="GO" id="GO:0005886">
    <property type="term" value="C:plasma membrane"/>
    <property type="evidence" value="ECO:0007669"/>
    <property type="project" value="UniProtKB-SubCell"/>
</dbReference>
<dbReference type="PROSITE" id="PS50109">
    <property type="entry name" value="HIS_KIN"/>
    <property type="match status" value="2"/>
</dbReference>
<dbReference type="EC" id="2.7.13.3" evidence="3"/>
<feature type="domain" description="Response regulatory" evidence="14">
    <location>
        <begin position="717"/>
        <end position="833"/>
    </location>
</feature>
<keyword evidence="7 15" id="KW-0418">Kinase</keyword>
<keyword evidence="12" id="KW-0812">Transmembrane</keyword>
<evidence type="ECO:0000256" key="1">
    <source>
        <dbReference type="ARBA" id="ARBA00000085"/>
    </source>
</evidence>
<feature type="transmembrane region" description="Helical" evidence="12">
    <location>
        <begin position="285"/>
        <end position="303"/>
    </location>
</feature>
<evidence type="ECO:0000256" key="3">
    <source>
        <dbReference type="ARBA" id="ARBA00012438"/>
    </source>
</evidence>
<evidence type="ECO:0000259" key="13">
    <source>
        <dbReference type="PROSITE" id="PS50109"/>
    </source>
</evidence>
<dbReference type="InterPro" id="IPR011006">
    <property type="entry name" value="CheY-like_superfamily"/>
</dbReference>
<dbReference type="SMART" id="SM00387">
    <property type="entry name" value="HATPase_c"/>
    <property type="match status" value="2"/>
</dbReference>
<dbReference type="CDD" id="cd00082">
    <property type="entry name" value="HisKA"/>
    <property type="match status" value="1"/>
</dbReference>
<feature type="transmembrane region" description="Helical" evidence="12">
    <location>
        <begin position="370"/>
        <end position="387"/>
    </location>
</feature>
<dbReference type="InterPro" id="IPR003661">
    <property type="entry name" value="HisK_dim/P_dom"/>
</dbReference>
<dbReference type="AlphaFoldDB" id="A0A2R5EZ82"/>
<evidence type="ECO:0000256" key="9">
    <source>
        <dbReference type="ARBA" id="ARBA00023012"/>
    </source>
</evidence>
<protein>
    <recommendedName>
        <fullName evidence="3">histidine kinase</fullName>
        <ecNumber evidence="3">2.7.13.3</ecNumber>
    </recommendedName>
</protein>
<keyword evidence="6" id="KW-0547">Nucleotide-binding</keyword>
<dbReference type="InterPro" id="IPR010559">
    <property type="entry name" value="Sig_transdc_His_kin_internal"/>
</dbReference>
<dbReference type="InterPro" id="IPR008979">
    <property type="entry name" value="Galactose-bd-like_sf"/>
</dbReference>
<feature type="domain" description="Histidine kinase" evidence="13">
    <location>
        <begin position="944"/>
        <end position="1043"/>
    </location>
</feature>
<dbReference type="InterPro" id="IPR001789">
    <property type="entry name" value="Sig_transdc_resp-reg_receiver"/>
</dbReference>
<proteinExistence type="predicted"/>
<dbReference type="RefSeq" id="WP_108994900.1">
    <property type="nucleotide sequence ID" value="NZ_BDQX01000317.1"/>
</dbReference>
<dbReference type="GO" id="GO:0000155">
    <property type="term" value="F:phosphorelay sensor kinase activity"/>
    <property type="evidence" value="ECO:0007669"/>
    <property type="project" value="InterPro"/>
</dbReference>
<dbReference type="GO" id="GO:0009927">
    <property type="term" value="F:histidine phosphotransfer kinase activity"/>
    <property type="evidence" value="ECO:0007669"/>
    <property type="project" value="TreeGrafter"/>
</dbReference>
<dbReference type="Gene3D" id="2.60.120.260">
    <property type="entry name" value="Galactose-binding domain-like"/>
    <property type="match status" value="1"/>
</dbReference>
<dbReference type="FunFam" id="3.30.565.10:FF:000006">
    <property type="entry name" value="Sensor histidine kinase WalK"/>
    <property type="match status" value="1"/>
</dbReference>
<comment type="subcellular location">
    <subcellularLocation>
        <location evidence="2">Cell membrane</location>
        <topology evidence="2">Multi-pass membrane protein</topology>
    </subcellularLocation>
</comment>
<keyword evidence="12" id="KW-0472">Membrane</keyword>
<feature type="domain" description="Histidine kinase" evidence="13">
    <location>
        <begin position="447"/>
        <end position="664"/>
    </location>
</feature>
<dbReference type="PANTHER" id="PTHR43047">
    <property type="entry name" value="TWO-COMPONENT HISTIDINE PROTEIN KINASE"/>
    <property type="match status" value="1"/>
</dbReference>
<dbReference type="Proteomes" id="UP000245202">
    <property type="component" value="Unassembled WGS sequence"/>
</dbReference>
<keyword evidence="12" id="KW-1133">Transmembrane helix</keyword>
<dbReference type="SMART" id="SM00388">
    <property type="entry name" value="HisKA"/>
    <property type="match status" value="1"/>
</dbReference>
<evidence type="ECO:0000313" key="15">
    <source>
        <dbReference type="EMBL" id="GBG10388.1"/>
    </source>
</evidence>
<dbReference type="PANTHER" id="PTHR43047:SF72">
    <property type="entry name" value="OSMOSENSING HISTIDINE PROTEIN KINASE SLN1"/>
    <property type="match status" value="1"/>
</dbReference>
<dbReference type="InterPro" id="IPR005467">
    <property type="entry name" value="His_kinase_dom"/>
</dbReference>
<dbReference type="SUPFAM" id="SSF55874">
    <property type="entry name" value="ATPase domain of HSP90 chaperone/DNA topoisomerase II/histidine kinase"/>
    <property type="match status" value="2"/>
</dbReference>